<evidence type="ECO:0000313" key="3">
    <source>
        <dbReference type="Proteomes" id="UP000309016"/>
    </source>
</evidence>
<gene>
    <name evidence="2" type="ORF">FHG64_16780</name>
</gene>
<dbReference type="Proteomes" id="UP000309016">
    <property type="component" value="Chromosome"/>
</dbReference>
<dbReference type="KEGG" id="afla:FHG64_16780"/>
<dbReference type="EMBL" id="CP040812">
    <property type="protein sequence ID" value="QCY70913.1"/>
    <property type="molecule type" value="Genomic_DNA"/>
</dbReference>
<protein>
    <submittedName>
        <fullName evidence="2">Uncharacterized protein</fullName>
    </submittedName>
</protein>
<accession>A0A5B7X8C9</accession>
<name>A0A5B7X8C9_9FLAO</name>
<keyword evidence="3" id="KW-1185">Reference proteome</keyword>
<organism evidence="2 3">
    <name type="scientific">Antarcticibacterium flavum</name>
    <dbReference type="NCBI Taxonomy" id="2058175"/>
    <lineage>
        <taxon>Bacteria</taxon>
        <taxon>Pseudomonadati</taxon>
        <taxon>Bacteroidota</taxon>
        <taxon>Flavobacteriia</taxon>
        <taxon>Flavobacteriales</taxon>
        <taxon>Flavobacteriaceae</taxon>
        <taxon>Antarcticibacterium</taxon>
    </lineage>
</organism>
<sequence>MGKPKVPNSKGGTDRQKKKPGTRSEEEPISPEANAKMDKKFRSAEEIPLKKKKKSVPKDSTAQRGKLPDAEK</sequence>
<proteinExistence type="predicted"/>
<dbReference type="RefSeq" id="WP_139067471.1">
    <property type="nucleotide sequence ID" value="NZ_CP040812.1"/>
</dbReference>
<reference evidence="2 3" key="1">
    <citation type="submission" date="2019-06" db="EMBL/GenBank/DDBJ databases">
        <title>Complete genome sequence of Antarcticibacterium flavum KCTC 52984T from an Antarctic marine sediment.</title>
        <authorList>
            <person name="Lee Y.M."/>
            <person name="Shin S.C."/>
        </authorList>
    </citation>
    <scope>NUCLEOTIDE SEQUENCE [LARGE SCALE GENOMIC DNA]</scope>
    <source>
        <strain evidence="2 3">KCTC 52984</strain>
    </source>
</reference>
<dbReference type="AlphaFoldDB" id="A0A5B7X8C9"/>
<feature type="region of interest" description="Disordered" evidence="1">
    <location>
        <begin position="1"/>
        <end position="72"/>
    </location>
</feature>
<evidence type="ECO:0000313" key="2">
    <source>
        <dbReference type="EMBL" id="QCY70913.1"/>
    </source>
</evidence>
<feature type="compositionally biased region" description="Basic and acidic residues" evidence="1">
    <location>
        <begin position="35"/>
        <end position="49"/>
    </location>
</feature>
<dbReference type="OrthoDB" id="9956917at2"/>
<evidence type="ECO:0000256" key="1">
    <source>
        <dbReference type="SAM" id="MobiDB-lite"/>
    </source>
</evidence>